<comment type="caution">
    <text evidence="2">The sequence shown here is derived from an EMBL/GenBank/DDBJ whole genome shotgun (WGS) entry which is preliminary data.</text>
</comment>
<dbReference type="InterPro" id="IPR000073">
    <property type="entry name" value="AB_hydrolase_1"/>
</dbReference>
<feature type="domain" description="AB hydrolase-1" evidence="1">
    <location>
        <begin position="27"/>
        <end position="90"/>
    </location>
</feature>
<keyword evidence="3" id="KW-1185">Reference proteome</keyword>
<dbReference type="Proteomes" id="UP000287352">
    <property type="component" value="Unassembled WGS sequence"/>
</dbReference>
<accession>A0A402A937</accession>
<gene>
    <name evidence="2" type="ORF">KTT_54980</name>
</gene>
<organism evidence="2 3">
    <name type="scientific">Tengunoibacter tsumagoiensis</name>
    <dbReference type="NCBI Taxonomy" id="2014871"/>
    <lineage>
        <taxon>Bacteria</taxon>
        <taxon>Bacillati</taxon>
        <taxon>Chloroflexota</taxon>
        <taxon>Ktedonobacteria</taxon>
        <taxon>Ktedonobacterales</taxon>
        <taxon>Dictyobacteraceae</taxon>
        <taxon>Tengunoibacter</taxon>
    </lineage>
</organism>
<dbReference type="OrthoDB" id="9805423at2"/>
<sequence>MAETYQNGFAEVNGTRLAYEVAGTGHPLILIHGGLVHRRLWDEQFPVFAQHYRVIRFDIRGFGDSAPSETPPYFFEEDIHSLLRFLGVEKTQFDLPTLFTDRYIHLSGLLLKYLSRHEMYRFEHKKRTNVC</sequence>
<evidence type="ECO:0000313" key="3">
    <source>
        <dbReference type="Proteomes" id="UP000287352"/>
    </source>
</evidence>
<evidence type="ECO:0000259" key="1">
    <source>
        <dbReference type="Pfam" id="PF00561"/>
    </source>
</evidence>
<protein>
    <recommendedName>
        <fullName evidence="1">AB hydrolase-1 domain-containing protein</fullName>
    </recommendedName>
</protein>
<dbReference type="RefSeq" id="WP_126583067.1">
    <property type="nucleotide sequence ID" value="NZ_BIFR01000002.1"/>
</dbReference>
<name>A0A402A937_9CHLR</name>
<reference evidence="3" key="1">
    <citation type="submission" date="2018-12" db="EMBL/GenBank/DDBJ databases">
        <title>Tengunoibacter tsumagoiensis gen. nov., sp. nov., Dictyobacter kobayashii sp. nov., D. alpinus sp. nov., and D. joshuensis sp. nov. and description of Dictyobacteraceae fam. nov. within the order Ktedonobacterales isolated from Tengu-no-mugimeshi.</title>
        <authorList>
            <person name="Wang C.M."/>
            <person name="Zheng Y."/>
            <person name="Sakai Y."/>
            <person name="Toyoda A."/>
            <person name="Minakuchi Y."/>
            <person name="Abe K."/>
            <person name="Yokota A."/>
            <person name="Yabe S."/>
        </authorList>
    </citation>
    <scope>NUCLEOTIDE SEQUENCE [LARGE SCALE GENOMIC DNA]</scope>
    <source>
        <strain evidence="3">Uno3</strain>
    </source>
</reference>
<dbReference type="AlphaFoldDB" id="A0A402A937"/>
<evidence type="ECO:0000313" key="2">
    <source>
        <dbReference type="EMBL" id="GCE15639.1"/>
    </source>
</evidence>
<dbReference type="InterPro" id="IPR029058">
    <property type="entry name" value="AB_hydrolase_fold"/>
</dbReference>
<dbReference type="Pfam" id="PF00561">
    <property type="entry name" value="Abhydrolase_1"/>
    <property type="match status" value="1"/>
</dbReference>
<proteinExistence type="predicted"/>
<dbReference type="Gene3D" id="3.40.50.1820">
    <property type="entry name" value="alpha/beta hydrolase"/>
    <property type="match status" value="1"/>
</dbReference>
<dbReference type="SUPFAM" id="SSF53474">
    <property type="entry name" value="alpha/beta-Hydrolases"/>
    <property type="match status" value="1"/>
</dbReference>
<dbReference type="EMBL" id="BIFR01000002">
    <property type="protein sequence ID" value="GCE15639.1"/>
    <property type="molecule type" value="Genomic_DNA"/>
</dbReference>